<reference evidence="1 2" key="1">
    <citation type="journal article" date="2023" name="Commun. Biol.">
        <title>Genome analysis of Parmales, the sister group of diatoms, reveals the evolutionary specialization of diatoms from phago-mixotrophs to photoautotrophs.</title>
        <authorList>
            <person name="Ban H."/>
            <person name="Sato S."/>
            <person name="Yoshikawa S."/>
            <person name="Yamada K."/>
            <person name="Nakamura Y."/>
            <person name="Ichinomiya M."/>
            <person name="Sato N."/>
            <person name="Blanc-Mathieu R."/>
            <person name="Endo H."/>
            <person name="Kuwata A."/>
            <person name="Ogata H."/>
        </authorList>
    </citation>
    <scope>NUCLEOTIDE SEQUENCE [LARGE SCALE GENOMIC DNA]</scope>
</reference>
<keyword evidence="2" id="KW-1185">Reference proteome</keyword>
<evidence type="ECO:0000313" key="1">
    <source>
        <dbReference type="EMBL" id="GMI25652.1"/>
    </source>
</evidence>
<evidence type="ECO:0000313" key="2">
    <source>
        <dbReference type="Proteomes" id="UP001165060"/>
    </source>
</evidence>
<comment type="caution">
    <text evidence="1">The sequence shown here is derived from an EMBL/GenBank/DDBJ whole genome shotgun (WGS) entry which is preliminary data.</text>
</comment>
<accession>A0ABQ6MG05</accession>
<sequence length="97" mass="11036">MVCCGCRYEMKRRDTEDAVDKFRKMSVSMNLRQAQAMPMSIRAAKDVLRGEHLSEAMICNILRNIIVKKLCEGGMEKRVKKSVVNSGGKSKKKKKVE</sequence>
<gene>
    <name evidence="1" type="ORF">TeGR_g13400</name>
</gene>
<dbReference type="Proteomes" id="UP001165060">
    <property type="component" value="Unassembled WGS sequence"/>
</dbReference>
<proteinExistence type="predicted"/>
<name>A0ABQ6MG05_9STRA</name>
<organism evidence="1 2">
    <name type="scientific">Tetraparma gracilis</name>
    <dbReference type="NCBI Taxonomy" id="2962635"/>
    <lineage>
        <taxon>Eukaryota</taxon>
        <taxon>Sar</taxon>
        <taxon>Stramenopiles</taxon>
        <taxon>Ochrophyta</taxon>
        <taxon>Bolidophyceae</taxon>
        <taxon>Parmales</taxon>
        <taxon>Triparmaceae</taxon>
        <taxon>Tetraparma</taxon>
    </lineage>
</organism>
<dbReference type="EMBL" id="BRYB01005533">
    <property type="protein sequence ID" value="GMI25652.1"/>
    <property type="molecule type" value="Genomic_DNA"/>
</dbReference>
<protein>
    <submittedName>
        <fullName evidence="1">Uncharacterized protein</fullName>
    </submittedName>
</protein>